<dbReference type="AlphaFoldDB" id="A0A367QUT9"/>
<evidence type="ECO:0000313" key="8">
    <source>
        <dbReference type="EMBL" id="RCJ27957.1"/>
    </source>
</evidence>
<accession>A0A367QUT9</accession>
<dbReference type="GO" id="GO:0004497">
    <property type="term" value="F:monooxygenase activity"/>
    <property type="evidence" value="ECO:0007669"/>
    <property type="project" value="UniProtKB-ARBA"/>
</dbReference>
<evidence type="ECO:0000256" key="6">
    <source>
        <dbReference type="ARBA" id="ARBA00023063"/>
    </source>
</evidence>
<dbReference type="InterPro" id="IPR012748">
    <property type="entry name" value="Rieske-like_NirD"/>
</dbReference>
<keyword evidence="2" id="KW-0479">Metal-binding</keyword>
<sequence length="587" mass="64444">MTQIFTAPTHIDPYIRIAKLADVQAAGSLLVKSEKHAIALFYSDNKVYAIDNRCPHMGFPLHGSTCKDGIVTCPWHYARFDLASGGTFDSWADDVPSFPVEIRDGDVWVNLSPPADAHAHHHQRLEDGLEQGISLVIAKSAIALLDMGADPGEPFQLGLEFGTRYNKAGWSTGLTIHTCMINLLPYLDAEDKPRALFQGLSAVANDSAGAPPHFVVHPLPNSTADLHTLKGWFCQFIEVRDSEAAERCLVSAIRAGANSEQIADILFTAATDHRYLDIGHTLDFINKALEALDAVDWQGAESVLASLVAGLASASRMEESNSWRYPVNLVAILESAFEQLPIALATGRSQQATWSGRDELVPILLGEDPQAIANSLLTALQAGCTEEKLASVVTYTAALRVARFHTNNDFGDWNSAHHPFTFANAVHQGLRRVPSLELLRGVFDAAMSVYLNRFLNVPPARLPELKDSAQNPEELLKQLPDLLDRQQQVNETGKLVGHYLYSGGSAKRLMAMLGKLMLRENRDFHVIQEIEAAFRQYSLLGQTAAGVHVLVAAARYLAAHAPTMRSQGQTYQIAYRLHKGDRLFEES</sequence>
<dbReference type="Pfam" id="PF13806">
    <property type="entry name" value="Rieske_2"/>
    <property type="match status" value="1"/>
</dbReference>
<keyword evidence="9" id="KW-1185">Reference proteome</keyword>
<dbReference type="SUPFAM" id="SSF50022">
    <property type="entry name" value="ISP domain"/>
    <property type="match status" value="1"/>
</dbReference>
<dbReference type="GO" id="GO:0008942">
    <property type="term" value="F:nitrite reductase [NAD(P)H] activity"/>
    <property type="evidence" value="ECO:0007669"/>
    <property type="project" value="InterPro"/>
</dbReference>
<dbReference type="PANTHER" id="PTHR21496:SF23">
    <property type="entry name" value="3-PHENYLPROPIONATE_CINNAMIC ACID DIOXYGENASE FERREDOXIN SUBUNIT"/>
    <property type="match status" value="1"/>
</dbReference>
<reference evidence="8" key="1">
    <citation type="submission" date="2016-04" db="EMBL/GenBank/DDBJ databases">
        <authorList>
            <person name="Tabuchi Yagui T.R."/>
        </authorList>
    </citation>
    <scope>NUCLEOTIDE SEQUENCE [LARGE SCALE GENOMIC DNA]</scope>
    <source>
        <strain evidence="8">NIES-26</strain>
    </source>
</reference>
<dbReference type="EMBL" id="LXQD01000301">
    <property type="protein sequence ID" value="RCJ27957.1"/>
    <property type="molecule type" value="Genomic_DNA"/>
</dbReference>
<evidence type="ECO:0000259" key="7">
    <source>
        <dbReference type="PROSITE" id="PS51296"/>
    </source>
</evidence>
<dbReference type="Gene3D" id="2.102.10.10">
    <property type="entry name" value="Rieske [2Fe-2S] iron-sulphur domain"/>
    <property type="match status" value="1"/>
</dbReference>
<keyword evidence="4" id="KW-0408">Iron</keyword>
<dbReference type="GO" id="GO:0042128">
    <property type="term" value="P:nitrate assimilation"/>
    <property type="evidence" value="ECO:0007669"/>
    <property type="project" value="UniProtKB-KW"/>
</dbReference>
<keyword evidence="5" id="KW-0411">Iron-sulfur</keyword>
<gene>
    <name evidence="8" type="ORF">A6770_24720</name>
</gene>
<dbReference type="PROSITE" id="PS51296">
    <property type="entry name" value="RIESKE"/>
    <property type="match status" value="1"/>
</dbReference>
<dbReference type="InterPro" id="IPR036922">
    <property type="entry name" value="Rieske_2Fe-2S_sf"/>
</dbReference>
<keyword evidence="1" id="KW-0001">2Fe-2S</keyword>
<evidence type="ECO:0000256" key="4">
    <source>
        <dbReference type="ARBA" id="ARBA00023004"/>
    </source>
</evidence>
<organism evidence="8 9">
    <name type="scientific">Nostoc minutum NIES-26</name>
    <dbReference type="NCBI Taxonomy" id="1844469"/>
    <lineage>
        <taxon>Bacteria</taxon>
        <taxon>Bacillati</taxon>
        <taxon>Cyanobacteriota</taxon>
        <taxon>Cyanophyceae</taxon>
        <taxon>Nostocales</taxon>
        <taxon>Nostocaceae</taxon>
        <taxon>Nostoc</taxon>
    </lineage>
</organism>
<evidence type="ECO:0000256" key="2">
    <source>
        <dbReference type="ARBA" id="ARBA00022723"/>
    </source>
</evidence>
<dbReference type="GO" id="GO:0016705">
    <property type="term" value="F:oxidoreductase activity, acting on paired donors, with incorporation or reduction of molecular oxygen"/>
    <property type="evidence" value="ECO:0007669"/>
    <property type="project" value="UniProtKB-ARBA"/>
</dbReference>
<comment type="caution">
    <text evidence="8">The sequence shown here is derived from an EMBL/GenBank/DDBJ whole genome shotgun (WGS) entry which is preliminary data.</text>
</comment>
<dbReference type="GO" id="GO:0051537">
    <property type="term" value="F:2 iron, 2 sulfur cluster binding"/>
    <property type="evidence" value="ECO:0007669"/>
    <property type="project" value="UniProtKB-KW"/>
</dbReference>
<evidence type="ECO:0000313" key="9">
    <source>
        <dbReference type="Proteomes" id="UP000252107"/>
    </source>
</evidence>
<evidence type="ECO:0000256" key="5">
    <source>
        <dbReference type="ARBA" id="ARBA00023014"/>
    </source>
</evidence>
<protein>
    <submittedName>
        <fullName evidence="8">Nitrite reductase</fullName>
    </submittedName>
</protein>
<name>A0A367QUT9_9NOSO</name>
<dbReference type="Proteomes" id="UP000252107">
    <property type="component" value="Unassembled WGS sequence"/>
</dbReference>
<dbReference type="PANTHER" id="PTHR21496">
    <property type="entry name" value="FERREDOXIN-RELATED"/>
    <property type="match status" value="1"/>
</dbReference>
<dbReference type="GO" id="GO:0046872">
    <property type="term" value="F:metal ion binding"/>
    <property type="evidence" value="ECO:0007669"/>
    <property type="project" value="UniProtKB-KW"/>
</dbReference>
<keyword evidence="6" id="KW-0534">Nitrate assimilation</keyword>
<feature type="domain" description="Rieske" evidence="7">
    <location>
        <begin position="15"/>
        <end position="109"/>
    </location>
</feature>
<dbReference type="InterPro" id="IPR017941">
    <property type="entry name" value="Rieske_2Fe-2S"/>
</dbReference>
<evidence type="ECO:0000256" key="1">
    <source>
        <dbReference type="ARBA" id="ARBA00022714"/>
    </source>
</evidence>
<proteinExistence type="predicted"/>
<keyword evidence="3" id="KW-0560">Oxidoreductase</keyword>
<evidence type="ECO:0000256" key="3">
    <source>
        <dbReference type="ARBA" id="ARBA00023002"/>
    </source>
</evidence>